<feature type="transmembrane region" description="Helical" evidence="11">
    <location>
        <begin position="12"/>
        <end position="31"/>
    </location>
</feature>
<comment type="caution">
    <text evidence="12">The sequence shown here is derived from an EMBL/GenBank/DDBJ whole genome shotgun (WGS) entry which is preliminary data.</text>
</comment>
<sequence>MKETASSGRFKVYWRLLSLFGLVVVVGIYSYPNWFSAIPTIEARPSVAHDVKEDVTTVQPVTQYMSTLVPLGSDDNGDESNVEMSASYARIVAAYGRSTPSNHSCPHPSAFHSWRKRFMSPMGPPLKKDCNKLRQNPAQEVKSSNLSLQLRAWRKITPWVPFAQNYKKMSCDEIRNDFHNNFYVSEVEKDFPIAYILVVYKAAGQILRLLKAIYEPHNLYCIHPDARQGKDFKVFLDNIANCLDNVFVVSKPIEVYYGHISITDAQLNCMQDLEKYPRSRWKYAINLCGREIPLKTNREIVKSLHKLKGYSAVNAYPIPEGHKRHRFTYKFHLDAHGNMHKTQHRQATPPSGIKLQKSLNFIAASRDFIQFILHAPISTGLHGYLTTVLDPEEHFYSSLYVLPQAMGARPPTELLNKSDIPIVDSVIWVFNPSEQVRNKICPGKTQVHGICILSAMEMQKIHNVAVNLEKVFFFFNKYYLELDPTPMDCMEEALLVANMNEYIKDCLPNFGKDMLTSFD</sequence>
<evidence type="ECO:0000256" key="9">
    <source>
        <dbReference type="ARBA" id="ARBA00023180"/>
    </source>
</evidence>
<evidence type="ECO:0000313" key="13">
    <source>
        <dbReference type="Proteomes" id="UP001174909"/>
    </source>
</evidence>
<dbReference type="PANTHER" id="PTHR19297:SF191">
    <property type="entry name" value="PROTEIN XYLOSYLTRANSFERASE"/>
    <property type="match status" value="1"/>
</dbReference>
<dbReference type="GO" id="GO:0016020">
    <property type="term" value="C:membrane"/>
    <property type="evidence" value="ECO:0007669"/>
    <property type="project" value="UniProtKB-SubCell"/>
</dbReference>
<keyword evidence="8 11" id="KW-0472">Membrane</keyword>
<evidence type="ECO:0000256" key="6">
    <source>
        <dbReference type="ARBA" id="ARBA00022968"/>
    </source>
</evidence>
<accession>A0AA35WVV4</accession>
<keyword evidence="13" id="KW-1185">Reference proteome</keyword>
<keyword evidence="7 11" id="KW-1133">Transmembrane helix</keyword>
<dbReference type="Proteomes" id="UP001174909">
    <property type="component" value="Unassembled WGS sequence"/>
</dbReference>
<comment type="similarity">
    <text evidence="10">Belongs to the glycosyltransferase 14 family.</text>
</comment>
<evidence type="ECO:0000256" key="4">
    <source>
        <dbReference type="ARBA" id="ARBA00022679"/>
    </source>
</evidence>
<keyword evidence="5 11" id="KW-0812">Transmembrane</keyword>
<evidence type="ECO:0000256" key="5">
    <source>
        <dbReference type="ARBA" id="ARBA00022692"/>
    </source>
</evidence>
<evidence type="ECO:0000256" key="7">
    <source>
        <dbReference type="ARBA" id="ARBA00022989"/>
    </source>
</evidence>
<keyword evidence="6" id="KW-0735">Signal-anchor</keyword>
<dbReference type="AlphaFoldDB" id="A0AA35WVV4"/>
<name>A0AA35WVV4_GEOBA</name>
<dbReference type="GO" id="GO:0008375">
    <property type="term" value="F:acetylglucosaminyltransferase activity"/>
    <property type="evidence" value="ECO:0007669"/>
    <property type="project" value="TreeGrafter"/>
</dbReference>
<evidence type="ECO:0000256" key="8">
    <source>
        <dbReference type="ARBA" id="ARBA00023136"/>
    </source>
</evidence>
<evidence type="ECO:0000256" key="3">
    <source>
        <dbReference type="ARBA" id="ARBA00022676"/>
    </source>
</evidence>
<evidence type="ECO:0000256" key="10">
    <source>
        <dbReference type="ARBA" id="ARBA00038150"/>
    </source>
</evidence>
<evidence type="ECO:0000256" key="11">
    <source>
        <dbReference type="SAM" id="Phobius"/>
    </source>
</evidence>
<proteinExistence type="inferred from homology"/>
<organism evidence="12 13">
    <name type="scientific">Geodia barretti</name>
    <name type="common">Barrett's horny sponge</name>
    <dbReference type="NCBI Taxonomy" id="519541"/>
    <lineage>
        <taxon>Eukaryota</taxon>
        <taxon>Metazoa</taxon>
        <taxon>Porifera</taxon>
        <taxon>Demospongiae</taxon>
        <taxon>Heteroscleromorpha</taxon>
        <taxon>Tetractinellida</taxon>
        <taxon>Astrophorina</taxon>
        <taxon>Geodiidae</taxon>
        <taxon>Geodia</taxon>
    </lineage>
</organism>
<comment type="pathway">
    <text evidence="2">Protein modification; protein glycosylation.</text>
</comment>
<keyword evidence="9" id="KW-0325">Glycoprotein</keyword>
<evidence type="ECO:0000256" key="2">
    <source>
        <dbReference type="ARBA" id="ARBA00004922"/>
    </source>
</evidence>
<dbReference type="EMBL" id="CASHTH010002338">
    <property type="protein sequence ID" value="CAI8028482.1"/>
    <property type="molecule type" value="Genomic_DNA"/>
</dbReference>
<keyword evidence="4" id="KW-0808">Transferase</keyword>
<evidence type="ECO:0000256" key="1">
    <source>
        <dbReference type="ARBA" id="ARBA00004606"/>
    </source>
</evidence>
<dbReference type="Pfam" id="PF02485">
    <property type="entry name" value="Branch"/>
    <property type="match status" value="1"/>
</dbReference>
<protein>
    <submittedName>
        <fullName evidence="12">Beta-1,3-galactosyl-O-glycosyl-glycoprotein beta-1,6-N-acetylglucosaminyltransferase 4</fullName>
    </submittedName>
</protein>
<evidence type="ECO:0000313" key="12">
    <source>
        <dbReference type="EMBL" id="CAI8028482.1"/>
    </source>
</evidence>
<dbReference type="PANTHER" id="PTHR19297">
    <property type="entry name" value="GLYCOSYLTRANSFERASE 14 FAMILY MEMBER"/>
    <property type="match status" value="1"/>
</dbReference>
<keyword evidence="3" id="KW-0328">Glycosyltransferase</keyword>
<dbReference type="InterPro" id="IPR003406">
    <property type="entry name" value="Glyco_trans_14"/>
</dbReference>
<gene>
    <name evidence="12" type="ORF">GBAR_LOCUS16241</name>
</gene>
<comment type="subcellular location">
    <subcellularLocation>
        <location evidence="1">Membrane</location>
        <topology evidence="1">Single-pass type II membrane protein</topology>
    </subcellularLocation>
</comment>
<reference evidence="12" key="1">
    <citation type="submission" date="2023-03" db="EMBL/GenBank/DDBJ databases">
        <authorList>
            <person name="Steffen K."/>
            <person name="Cardenas P."/>
        </authorList>
    </citation>
    <scope>NUCLEOTIDE SEQUENCE</scope>
</reference>